<comment type="caution">
    <text evidence="8">The sequence shown here is derived from an EMBL/GenBank/DDBJ whole genome shotgun (WGS) entry which is preliminary data.</text>
</comment>
<evidence type="ECO:0000256" key="3">
    <source>
        <dbReference type="ARBA" id="ARBA00012759"/>
    </source>
</evidence>
<protein>
    <recommendedName>
        <fullName evidence="3">ubiquitinyl hydrolase 1</fullName>
        <ecNumber evidence="3">3.4.19.12</ecNumber>
    </recommendedName>
</protein>
<evidence type="ECO:0000259" key="7">
    <source>
        <dbReference type="PROSITE" id="PS50235"/>
    </source>
</evidence>
<dbReference type="Proteomes" id="UP000765509">
    <property type="component" value="Unassembled WGS sequence"/>
</dbReference>
<dbReference type="EC" id="3.4.19.12" evidence="3"/>
<feature type="region of interest" description="Disordered" evidence="6">
    <location>
        <begin position="1001"/>
        <end position="1047"/>
    </location>
</feature>
<dbReference type="InterPro" id="IPR028889">
    <property type="entry name" value="USP"/>
</dbReference>
<feature type="domain" description="USP" evidence="7">
    <location>
        <begin position="47"/>
        <end position="540"/>
    </location>
</feature>
<dbReference type="PROSITE" id="PS00973">
    <property type="entry name" value="USP_2"/>
    <property type="match status" value="1"/>
</dbReference>
<sequence>MSLFRWMGVNSITNQPLSNSNANQNQNQNQNQSSKDDWWSKSGEKYFGMENFGNTCYVNSVLQALYFCKPFRQLLELSSNSHLMIPQYLSRNFLSNSQSPLKSLPIQNHSNHHHRPSSISNPSNPQTPTKPKHSSKSISPKSPQNHSNQSKPYSSDSQKATSTNHKLDLTPPRNFIHNELSQASSLSSSTCSNLTNLNHSNLTKRHWDLADMDQGGIGSFRSTDSSGSNPTVGLHNSTLVAQPDSTIYSTLRDLFQHISRQSKPVGAVAPQAFITTLKRYNKLFRSTMHQDAHEFLNYLINSIAEDVIAEQEKKSQEDENSLLLEPCPSSFQKNSSKSSTEPPSTWVHKLFEGILTNETKCLTCETITQRDESFLDLSIDIDQNTSLTACLRQFSASEMLCQKNKFSCDRCCSLQEAEKRMKIKKLPNVLALHLKRFKYQEKLQRYTKLSYRVVFPFELRLFNTTHDIPDPDRLYELWAIVVHIGAGPHHGHYVTILKSSGQWLLFDDDVVTRIEEHDIQKYYGDTPGFGSGYVLFYQATDLNLAQVIGISPDSDDDENEDFELDSDGETHLSKSEDDDTLAGLLNPHSLHPVPIDEDQEILPWNAFQSNSSDDDQSDHQTPSLPHSPFTHDSIGPSTDASSPPSSAYLLEKFSTNSHSNHLNSSNRHYSIGSGIKNIETNDKNSHLSPIPLSTHPDQSTSAVLDVSTRPIDNLPGPSVTPVSHSNSIPINDSSHFPRTNPNLLPRQTNSTQALKQLTSSDDLDSLRETNEWNDPVDDIALGSPKNEIKSATLNRKFSTKLLKRAKSSKSYSALRASLPELSMPFENLGLVVKDEKNNALSMLSVNENQIRSRGSSTPPTQSNPSTCHETIENHRLSPLNGSTVQLDHSISGTEKIWRSVHSNLEHGTRNNLLPGPQTTSASKAVTSIHQRSLLTTTRGAQAPPVNTTLNEKQQKEIKKATEKASKLAAKELAKSLKEKEKVEKNKFRAIKKLDQKLIINGNSNSKLKANDNQSPSQGSNDEHNYNIRNLSKLSSGKERFNNDGIFK</sequence>
<dbReference type="GO" id="GO:0016579">
    <property type="term" value="P:protein deubiquitination"/>
    <property type="evidence" value="ECO:0007669"/>
    <property type="project" value="InterPro"/>
</dbReference>
<dbReference type="InterPro" id="IPR038765">
    <property type="entry name" value="Papain-like_cys_pep_sf"/>
</dbReference>
<feature type="region of interest" description="Disordered" evidence="6">
    <location>
        <begin position="849"/>
        <end position="869"/>
    </location>
</feature>
<dbReference type="PROSITE" id="PS00972">
    <property type="entry name" value="USP_1"/>
    <property type="match status" value="1"/>
</dbReference>
<dbReference type="InterPro" id="IPR018200">
    <property type="entry name" value="USP_CS"/>
</dbReference>
<feature type="compositionally biased region" description="Acidic residues" evidence="6">
    <location>
        <begin position="553"/>
        <end position="567"/>
    </location>
</feature>
<feature type="compositionally biased region" description="Polar residues" evidence="6">
    <location>
        <begin position="100"/>
        <end position="109"/>
    </location>
</feature>
<feature type="compositionally biased region" description="Basic and acidic residues" evidence="6">
    <location>
        <begin position="1035"/>
        <end position="1047"/>
    </location>
</feature>
<name>A0A9Q3EK42_9BASI</name>
<dbReference type="Gene3D" id="3.90.70.10">
    <property type="entry name" value="Cysteine proteinases"/>
    <property type="match status" value="2"/>
</dbReference>
<organism evidence="8 9">
    <name type="scientific">Austropuccinia psidii MF-1</name>
    <dbReference type="NCBI Taxonomy" id="1389203"/>
    <lineage>
        <taxon>Eukaryota</taxon>
        <taxon>Fungi</taxon>
        <taxon>Dikarya</taxon>
        <taxon>Basidiomycota</taxon>
        <taxon>Pucciniomycotina</taxon>
        <taxon>Pucciniomycetes</taxon>
        <taxon>Pucciniales</taxon>
        <taxon>Sphaerophragmiaceae</taxon>
        <taxon>Austropuccinia</taxon>
    </lineage>
</organism>
<evidence type="ECO:0000256" key="4">
    <source>
        <dbReference type="ARBA" id="ARBA00022670"/>
    </source>
</evidence>
<dbReference type="GO" id="GO:0004843">
    <property type="term" value="F:cysteine-type deubiquitinase activity"/>
    <property type="evidence" value="ECO:0007669"/>
    <property type="project" value="UniProtKB-EC"/>
</dbReference>
<dbReference type="PANTHER" id="PTHR24006">
    <property type="entry name" value="UBIQUITIN CARBOXYL-TERMINAL HYDROLASE"/>
    <property type="match status" value="1"/>
</dbReference>
<dbReference type="InterPro" id="IPR050164">
    <property type="entry name" value="Peptidase_C19"/>
</dbReference>
<dbReference type="CDD" id="cd02663">
    <property type="entry name" value="Peptidase_C19G"/>
    <property type="match status" value="1"/>
</dbReference>
<gene>
    <name evidence="8" type="ORF">O181_061167</name>
</gene>
<dbReference type="PROSITE" id="PS50235">
    <property type="entry name" value="USP_3"/>
    <property type="match status" value="1"/>
</dbReference>
<feature type="compositionally biased region" description="Polar residues" evidence="6">
    <location>
        <begin position="916"/>
        <end position="951"/>
    </location>
</feature>
<reference evidence="8" key="1">
    <citation type="submission" date="2021-03" db="EMBL/GenBank/DDBJ databases">
        <title>Draft genome sequence of rust myrtle Austropuccinia psidii MF-1, a brazilian biotype.</title>
        <authorList>
            <person name="Quecine M.C."/>
            <person name="Pachon D.M.R."/>
            <person name="Bonatelli M.L."/>
            <person name="Correr F.H."/>
            <person name="Franceschini L.M."/>
            <person name="Leite T.F."/>
            <person name="Margarido G.R.A."/>
            <person name="Almeida C.A."/>
            <person name="Ferrarezi J.A."/>
            <person name="Labate C.A."/>
        </authorList>
    </citation>
    <scope>NUCLEOTIDE SEQUENCE</scope>
    <source>
        <strain evidence="8">MF-1</strain>
    </source>
</reference>
<feature type="compositionally biased region" description="Polar residues" evidence="6">
    <location>
        <begin position="145"/>
        <end position="164"/>
    </location>
</feature>
<dbReference type="GO" id="GO:0005634">
    <property type="term" value="C:nucleus"/>
    <property type="evidence" value="ECO:0007669"/>
    <property type="project" value="TreeGrafter"/>
</dbReference>
<keyword evidence="4" id="KW-0645">Protease</keyword>
<evidence type="ECO:0000256" key="6">
    <source>
        <dbReference type="SAM" id="MobiDB-lite"/>
    </source>
</evidence>
<accession>A0A9Q3EK42</accession>
<keyword evidence="5" id="KW-0378">Hydrolase</keyword>
<dbReference type="InterPro" id="IPR001394">
    <property type="entry name" value="Peptidase_C19_UCH"/>
</dbReference>
<feature type="region of interest" description="Disordered" evidence="6">
    <location>
        <begin position="607"/>
        <end position="647"/>
    </location>
</feature>
<feature type="region of interest" description="Disordered" evidence="6">
    <location>
        <begin position="550"/>
        <end position="579"/>
    </location>
</feature>
<dbReference type="EMBL" id="AVOT02028824">
    <property type="protein sequence ID" value="MBW0521452.1"/>
    <property type="molecule type" value="Genomic_DNA"/>
</dbReference>
<keyword evidence="9" id="KW-1185">Reference proteome</keyword>
<dbReference type="GO" id="GO:0005829">
    <property type="term" value="C:cytosol"/>
    <property type="evidence" value="ECO:0007669"/>
    <property type="project" value="TreeGrafter"/>
</dbReference>
<dbReference type="AlphaFoldDB" id="A0A9Q3EK42"/>
<evidence type="ECO:0000313" key="9">
    <source>
        <dbReference type="Proteomes" id="UP000765509"/>
    </source>
</evidence>
<dbReference type="GO" id="GO:0006508">
    <property type="term" value="P:proteolysis"/>
    <property type="evidence" value="ECO:0007669"/>
    <property type="project" value="UniProtKB-KW"/>
</dbReference>
<feature type="compositionally biased region" description="Low complexity" evidence="6">
    <location>
        <begin position="15"/>
        <end position="33"/>
    </location>
</feature>
<feature type="compositionally biased region" description="Polar residues" evidence="6">
    <location>
        <begin position="720"/>
        <end position="760"/>
    </location>
</feature>
<dbReference type="OrthoDB" id="27652at2759"/>
<evidence type="ECO:0000256" key="5">
    <source>
        <dbReference type="ARBA" id="ARBA00022801"/>
    </source>
</evidence>
<evidence type="ECO:0000256" key="1">
    <source>
        <dbReference type="ARBA" id="ARBA00000707"/>
    </source>
</evidence>
<dbReference type="FunFam" id="3.90.70.10:FF:000161">
    <property type="entry name" value="Related to deubiquitinating enzyme ubh1"/>
    <property type="match status" value="1"/>
</dbReference>
<dbReference type="PANTHER" id="PTHR24006:SF733">
    <property type="entry name" value="RE52890P"/>
    <property type="match status" value="1"/>
</dbReference>
<feature type="compositionally biased region" description="Low complexity" evidence="6">
    <location>
        <begin position="855"/>
        <end position="866"/>
    </location>
</feature>
<dbReference type="Pfam" id="PF00443">
    <property type="entry name" value="UCH"/>
    <property type="match status" value="1"/>
</dbReference>
<comment type="similarity">
    <text evidence="2">Belongs to the peptidase C19 family.</text>
</comment>
<evidence type="ECO:0000256" key="2">
    <source>
        <dbReference type="ARBA" id="ARBA00009085"/>
    </source>
</evidence>
<comment type="catalytic activity">
    <reaction evidence="1">
        <text>Thiol-dependent hydrolysis of ester, thioester, amide, peptide and isopeptide bonds formed by the C-terminal Gly of ubiquitin (a 76-residue protein attached to proteins as an intracellular targeting signal).</text>
        <dbReference type="EC" id="3.4.19.12"/>
    </reaction>
</comment>
<proteinExistence type="inferred from homology"/>
<feature type="region of interest" description="Disordered" evidence="6">
    <location>
        <begin position="673"/>
        <end position="778"/>
    </location>
</feature>
<feature type="compositionally biased region" description="Polar residues" evidence="6">
    <location>
        <begin position="1001"/>
        <end position="1019"/>
    </location>
</feature>
<dbReference type="SUPFAM" id="SSF54001">
    <property type="entry name" value="Cysteine proteinases"/>
    <property type="match status" value="1"/>
</dbReference>
<dbReference type="CDD" id="cd02257">
    <property type="entry name" value="Peptidase_C19"/>
    <property type="match status" value="1"/>
</dbReference>
<feature type="region of interest" description="Disordered" evidence="6">
    <location>
        <begin position="906"/>
        <end position="952"/>
    </location>
</feature>
<feature type="region of interest" description="Disordered" evidence="6">
    <location>
        <begin position="100"/>
        <end position="172"/>
    </location>
</feature>
<evidence type="ECO:0000313" key="8">
    <source>
        <dbReference type="EMBL" id="MBW0521452.1"/>
    </source>
</evidence>
<feature type="region of interest" description="Disordered" evidence="6">
    <location>
        <begin position="15"/>
        <end position="37"/>
    </location>
</feature>